<feature type="compositionally biased region" description="Basic residues" evidence="1">
    <location>
        <begin position="244"/>
        <end position="258"/>
    </location>
</feature>
<comment type="caution">
    <text evidence="3">The sequence shown here is derived from an EMBL/GenBank/DDBJ whole genome shotgun (WGS) entry which is preliminary data.</text>
</comment>
<organism evidence="3 4">
    <name type="scientific">Hymenoscyphus fraxineus</name>
    <dbReference type="NCBI Taxonomy" id="746836"/>
    <lineage>
        <taxon>Eukaryota</taxon>
        <taxon>Fungi</taxon>
        <taxon>Dikarya</taxon>
        <taxon>Ascomycota</taxon>
        <taxon>Pezizomycotina</taxon>
        <taxon>Leotiomycetes</taxon>
        <taxon>Helotiales</taxon>
        <taxon>Helotiaceae</taxon>
        <taxon>Hymenoscyphus</taxon>
    </lineage>
</organism>
<evidence type="ECO:0000313" key="4">
    <source>
        <dbReference type="Proteomes" id="UP000696280"/>
    </source>
</evidence>
<proteinExistence type="predicted"/>
<evidence type="ECO:0008006" key="5">
    <source>
        <dbReference type="Google" id="ProtNLM"/>
    </source>
</evidence>
<accession>A0A9N9KV63</accession>
<keyword evidence="2" id="KW-0812">Transmembrane</keyword>
<reference evidence="3" key="1">
    <citation type="submission" date="2021-07" db="EMBL/GenBank/DDBJ databases">
        <authorList>
            <person name="Durling M."/>
        </authorList>
    </citation>
    <scope>NUCLEOTIDE SEQUENCE</scope>
</reference>
<gene>
    <name evidence="3" type="ORF">HYFRA_00005965</name>
</gene>
<dbReference type="AlphaFoldDB" id="A0A9N9KV63"/>
<protein>
    <recommendedName>
        <fullName evidence="5">Translocation protein sec66</fullName>
    </recommendedName>
</protein>
<keyword evidence="2" id="KW-1133">Transmembrane helix</keyword>
<evidence type="ECO:0000313" key="3">
    <source>
        <dbReference type="EMBL" id="CAG8954341.1"/>
    </source>
</evidence>
<feature type="region of interest" description="Disordered" evidence="1">
    <location>
        <begin position="217"/>
        <end position="258"/>
    </location>
</feature>
<evidence type="ECO:0000256" key="1">
    <source>
        <dbReference type="SAM" id="MobiDB-lite"/>
    </source>
</evidence>
<keyword evidence="4" id="KW-1185">Reference proteome</keyword>
<dbReference type="PANTHER" id="PTHR28229:SF1">
    <property type="entry name" value="TRANSLOCATION PROTEIN SEC66"/>
    <property type="match status" value="1"/>
</dbReference>
<feature type="compositionally biased region" description="Polar residues" evidence="1">
    <location>
        <begin position="227"/>
        <end position="236"/>
    </location>
</feature>
<dbReference type="EMBL" id="CAJVRL010000056">
    <property type="protein sequence ID" value="CAG8954341.1"/>
    <property type="molecule type" value="Genomic_DNA"/>
</dbReference>
<dbReference type="OrthoDB" id="10331226at2759"/>
<feature type="transmembrane region" description="Helical" evidence="2">
    <location>
        <begin position="20"/>
        <end position="39"/>
    </location>
</feature>
<evidence type="ECO:0000256" key="2">
    <source>
        <dbReference type="SAM" id="Phobius"/>
    </source>
</evidence>
<name>A0A9N9KV63_9HELO</name>
<dbReference type="Pfam" id="PF09802">
    <property type="entry name" value="Sec66"/>
    <property type="match status" value="1"/>
</dbReference>
<dbReference type="PANTHER" id="PTHR28229">
    <property type="entry name" value="TRANSLOCATION PROTEIN SEC66"/>
    <property type="match status" value="1"/>
</dbReference>
<dbReference type="InterPro" id="IPR018624">
    <property type="entry name" value="Sec66"/>
</dbReference>
<dbReference type="GO" id="GO:0031204">
    <property type="term" value="P:post-translational protein targeting to membrane, translocation"/>
    <property type="evidence" value="ECO:0007669"/>
    <property type="project" value="InterPro"/>
</dbReference>
<dbReference type="Proteomes" id="UP000696280">
    <property type="component" value="Unassembled WGS sequence"/>
</dbReference>
<dbReference type="GO" id="GO:0031207">
    <property type="term" value="C:Sec62/Sec63 complex"/>
    <property type="evidence" value="ECO:0007669"/>
    <property type="project" value="InterPro"/>
</dbReference>
<keyword evidence="2" id="KW-0472">Membrane</keyword>
<sequence>MDNSLKAFMAYFWIAFEHPFSPWFCLWLFMFTVTVSDLWKKRKEAKARIAAPWFPPHLALARQIYNNVVVLQIKHLQELAESNPQLDLGAKMEEARYIHNAALIKWATEALRRALAIKDQNDACKILAAQGSIGEEMAKWVANAEKVCEEELKKVLKLTRATTSDEFADSIMSCAYNIMDREDLDKKLAAIEEKREEEKAWWEARRQSILSELVKEFGEEDLGMPTQRGSGNNRQEGNGESSKNGKRKGGKGKGKGKK</sequence>